<evidence type="ECO:0000313" key="3">
    <source>
        <dbReference type="Proteomes" id="UP000298050"/>
    </source>
</evidence>
<dbReference type="Pfam" id="PF22807">
    <property type="entry name" value="TrAA12"/>
    <property type="match status" value="2"/>
</dbReference>
<gene>
    <name evidence="2" type="ORF">E4634_10375</name>
</gene>
<name>A0A4Z0M1L8_9GAMM</name>
<dbReference type="Proteomes" id="UP000298050">
    <property type="component" value="Unassembled WGS sequence"/>
</dbReference>
<proteinExistence type="predicted"/>
<comment type="caution">
    <text evidence="2">The sequence shown here is derived from an EMBL/GenBank/DDBJ whole genome shotgun (WGS) entry which is preliminary data.</text>
</comment>
<dbReference type="SUPFAM" id="SSF50952">
    <property type="entry name" value="Soluble quinoprotein glucose dehydrogenase"/>
    <property type="match status" value="1"/>
</dbReference>
<dbReference type="EMBL" id="SRLE01000007">
    <property type="protein sequence ID" value="TGD73431.1"/>
    <property type="molecule type" value="Genomic_DNA"/>
</dbReference>
<dbReference type="InterPro" id="IPR011042">
    <property type="entry name" value="6-blade_b-propeller_TolB-like"/>
</dbReference>
<dbReference type="OrthoDB" id="9770043at2"/>
<evidence type="ECO:0000259" key="1">
    <source>
        <dbReference type="Pfam" id="PF22807"/>
    </source>
</evidence>
<feature type="domain" description="Pyrroloquinoline quinone-dependent pyranose dehydrogenase beta-propeller" evidence="1">
    <location>
        <begin position="58"/>
        <end position="245"/>
    </location>
</feature>
<dbReference type="AlphaFoldDB" id="A0A4Z0M1L8"/>
<reference evidence="2 3" key="1">
    <citation type="submission" date="2019-04" db="EMBL/GenBank/DDBJ databases">
        <title>Taxonomy of novel Haliea sp. from mangrove soil of West Coast of India.</title>
        <authorList>
            <person name="Verma A."/>
            <person name="Kumar P."/>
            <person name="Krishnamurthi S."/>
        </authorList>
    </citation>
    <scope>NUCLEOTIDE SEQUENCE [LARGE SCALE GENOMIC DNA]</scope>
    <source>
        <strain evidence="2 3">SAOS-164</strain>
    </source>
</reference>
<protein>
    <submittedName>
        <fullName evidence="2">Sorbosone dehydrogenase family protein</fullName>
    </submittedName>
</protein>
<sequence>MRKLLILFLLAGLLPALGYTWLRASGNIAPGGLPPLLNAATGYSGGSVAGKGGVAPLQAPPGFEVTVYAEALPGARMLLAGVNGDLLLSRPAKGDVILLAPDRDGDGRADGRRVLLQQLDQPQGLAFLGGWLYVAEQGQVGRIGYDHANGTTRGAYQVVIPDLPRGGNHWRKTLRAGPDAALYLAIGSSCNVCAESDPRRATLMRFAADGSAGEVIASGLRNAVDFDWSPFNGKLYATDNGRDLLGDDFPPCELNLIEPGRFYGWPYFNGDNLQDPDMGPDPYAGAREPTPPVHGFRAHNAPLGLRFIDASHWPQEYRRTAIAALHGSWNRSELDGYKLVSLHFGEQRIEERDFLTGFLTDDGVIGRPVALAQGPGGALFVSDDYAGVIYRVTPPAMR</sequence>
<dbReference type="InterPro" id="IPR011041">
    <property type="entry name" value="Quinoprot_gluc/sorb_DH_b-prop"/>
</dbReference>
<dbReference type="PANTHER" id="PTHR33546">
    <property type="entry name" value="LARGE, MULTIFUNCTIONAL SECRETED PROTEIN-RELATED"/>
    <property type="match status" value="1"/>
</dbReference>
<organism evidence="2 3">
    <name type="scientific">Mangrovimicrobium sediminis</name>
    <dbReference type="NCBI Taxonomy" id="2562682"/>
    <lineage>
        <taxon>Bacteria</taxon>
        <taxon>Pseudomonadati</taxon>
        <taxon>Pseudomonadota</taxon>
        <taxon>Gammaproteobacteria</taxon>
        <taxon>Cellvibrionales</taxon>
        <taxon>Halieaceae</taxon>
        <taxon>Mangrovimicrobium</taxon>
    </lineage>
</organism>
<dbReference type="InterPro" id="IPR054539">
    <property type="entry name" value="Beta-prop_PDH"/>
</dbReference>
<evidence type="ECO:0000313" key="2">
    <source>
        <dbReference type="EMBL" id="TGD73431.1"/>
    </source>
</evidence>
<accession>A0A4Z0M1L8</accession>
<dbReference type="PANTHER" id="PTHR33546:SF1">
    <property type="entry name" value="LARGE, MULTIFUNCTIONAL SECRETED PROTEIN"/>
    <property type="match status" value="1"/>
</dbReference>
<dbReference type="Gene3D" id="2.120.10.30">
    <property type="entry name" value="TolB, C-terminal domain"/>
    <property type="match status" value="1"/>
</dbReference>
<feature type="domain" description="Pyrroloquinoline quinone-dependent pyranose dehydrogenase beta-propeller" evidence="1">
    <location>
        <begin position="289"/>
        <end position="393"/>
    </location>
</feature>
<keyword evidence="3" id="KW-1185">Reference proteome</keyword>